<dbReference type="InterPro" id="IPR000873">
    <property type="entry name" value="AMP-dep_synth/lig_dom"/>
</dbReference>
<reference evidence="7 8" key="1">
    <citation type="submission" date="2019-03" db="EMBL/GenBank/DDBJ databases">
        <title>Genomic Encyclopedia of Type Strains, Phase IV (KMG-IV): sequencing the most valuable type-strain genomes for metagenomic binning, comparative biology and taxonomic classification.</title>
        <authorList>
            <person name="Goeker M."/>
        </authorList>
    </citation>
    <scope>NUCLEOTIDE SEQUENCE [LARGE SCALE GENOMIC DNA]</scope>
    <source>
        <strain evidence="7 8">DSM 28679</strain>
    </source>
</reference>
<dbReference type="SUPFAM" id="SSF56801">
    <property type="entry name" value="Acetyl-CoA synthetase-like"/>
    <property type="match status" value="1"/>
</dbReference>
<dbReference type="Gene3D" id="3.30.300.30">
    <property type="match status" value="1"/>
</dbReference>
<keyword evidence="3" id="KW-0547">Nucleotide-binding</keyword>
<organism evidence="7 8">
    <name type="scientific">Thiopseudomonas denitrificans</name>
    <dbReference type="NCBI Taxonomy" id="1501432"/>
    <lineage>
        <taxon>Bacteria</taxon>
        <taxon>Pseudomonadati</taxon>
        <taxon>Pseudomonadota</taxon>
        <taxon>Gammaproteobacteria</taxon>
        <taxon>Pseudomonadales</taxon>
        <taxon>Pseudomonadaceae</taxon>
        <taxon>Thiopseudomonas</taxon>
    </lineage>
</organism>
<dbReference type="Gene3D" id="3.40.50.12780">
    <property type="entry name" value="N-terminal domain of ligase-like"/>
    <property type="match status" value="1"/>
</dbReference>
<dbReference type="GO" id="GO:0006633">
    <property type="term" value="P:fatty acid biosynthetic process"/>
    <property type="evidence" value="ECO:0007669"/>
    <property type="project" value="TreeGrafter"/>
</dbReference>
<evidence type="ECO:0000313" key="8">
    <source>
        <dbReference type="Proteomes" id="UP000294575"/>
    </source>
</evidence>
<comment type="caution">
    <text evidence="7">The sequence shown here is derived from an EMBL/GenBank/DDBJ whole genome shotgun (WGS) entry which is preliminary data.</text>
</comment>
<evidence type="ECO:0000256" key="2">
    <source>
        <dbReference type="ARBA" id="ARBA00022598"/>
    </source>
</evidence>
<dbReference type="GO" id="GO:0006637">
    <property type="term" value="P:acyl-CoA metabolic process"/>
    <property type="evidence" value="ECO:0007669"/>
    <property type="project" value="TreeGrafter"/>
</dbReference>
<evidence type="ECO:0000259" key="6">
    <source>
        <dbReference type="Pfam" id="PF13193"/>
    </source>
</evidence>
<keyword evidence="8" id="KW-1185">Reference proteome</keyword>
<dbReference type="FunFam" id="3.30.300.30:FF:000005">
    <property type="entry name" value="Acyl-coenzyme A synthetase ACSM5, mitochondrial"/>
    <property type="match status" value="1"/>
</dbReference>
<dbReference type="GO" id="GO:0005524">
    <property type="term" value="F:ATP binding"/>
    <property type="evidence" value="ECO:0007669"/>
    <property type="project" value="UniProtKB-KW"/>
</dbReference>
<evidence type="ECO:0000259" key="5">
    <source>
        <dbReference type="Pfam" id="PF00501"/>
    </source>
</evidence>
<dbReference type="InterPro" id="IPR045851">
    <property type="entry name" value="AMP-bd_C_sf"/>
</dbReference>
<dbReference type="EMBL" id="SNYK01000006">
    <property type="protein sequence ID" value="TDQ37873.1"/>
    <property type="molecule type" value="Genomic_DNA"/>
</dbReference>
<protein>
    <submittedName>
        <fullName evidence="7">Acetyl-CoA synthetase</fullName>
    </submittedName>
</protein>
<dbReference type="InterPro" id="IPR020845">
    <property type="entry name" value="AMP-binding_CS"/>
</dbReference>
<dbReference type="GO" id="GO:0015645">
    <property type="term" value="F:fatty acid ligase activity"/>
    <property type="evidence" value="ECO:0007669"/>
    <property type="project" value="TreeGrafter"/>
</dbReference>
<dbReference type="Pfam" id="PF00501">
    <property type="entry name" value="AMP-binding"/>
    <property type="match status" value="1"/>
</dbReference>
<accession>A0A4R6TZR8</accession>
<proteinExistence type="inferred from homology"/>
<dbReference type="GO" id="GO:0016405">
    <property type="term" value="F:CoA-ligase activity"/>
    <property type="evidence" value="ECO:0007669"/>
    <property type="project" value="UniProtKB-ARBA"/>
</dbReference>
<dbReference type="Proteomes" id="UP000294575">
    <property type="component" value="Unassembled WGS sequence"/>
</dbReference>
<dbReference type="InterPro" id="IPR025110">
    <property type="entry name" value="AMP-bd_C"/>
</dbReference>
<evidence type="ECO:0000256" key="3">
    <source>
        <dbReference type="ARBA" id="ARBA00022741"/>
    </source>
</evidence>
<name>A0A4R6TZR8_9GAMM</name>
<evidence type="ECO:0000256" key="1">
    <source>
        <dbReference type="ARBA" id="ARBA00006432"/>
    </source>
</evidence>
<dbReference type="Pfam" id="PF13193">
    <property type="entry name" value="AMP-binding_C"/>
    <property type="match status" value="1"/>
</dbReference>
<dbReference type="OrthoDB" id="9803968at2"/>
<comment type="similarity">
    <text evidence="1">Belongs to the ATP-dependent AMP-binding enzyme family.</text>
</comment>
<dbReference type="InterPro" id="IPR051087">
    <property type="entry name" value="Mitochondrial_ACSM"/>
</dbReference>
<dbReference type="PANTHER" id="PTHR43605">
    <property type="entry name" value="ACYL-COENZYME A SYNTHETASE"/>
    <property type="match status" value="1"/>
</dbReference>
<evidence type="ECO:0000256" key="4">
    <source>
        <dbReference type="ARBA" id="ARBA00022840"/>
    </source>
</evidence>
<sequence>MNPVNHDYFDAFKTFDYAATVRNAISGSLDAMNACHECCDRHALPGRIGLLQENADGTSSIHSYIELKDQAAQFANFLASQGIGAGDVVAGLLPRSHELLITILGTWRIGAVYQPLFTAFGPKAIEHRLHTSGARLVVSDANNRAKLEEVDNCPDVVTVAGRKGTGIARGDFSFWQEMAGQSTDFAPVMRSGDDPFLLMFTSGTTGLAKPLQVPLKAIVAFQRYAIDAVGLRMDDSFWNVADPGWAYGLYFGITGPMSMGVPVLSVDGIFNLDRSLAIAKKHKVNNLAGAPTVFRMMIAAGEKVAHEWKDQLRVVSSAGEPLNPEVIRWFADNLDVQINDHYGQTELGMVLCNHHNLEHPVHMGAAGYASPGHRVVVLDEETLTELPAGQPGILSVDLEQSPMTWFQGYKDMETTAFRGRYYLTGDTAELNDDGSISFVGRSDDVITTSGYRVGPFDVESALLEHPAVVEAAVVGKPDPQRTEIIKAFIILQDGYRGTPELAEELRLHVRNRLAAHAYPREIEFPDELPKTPSGKVQRFILRQQEINRTNEQQTRQAANG</sequence>
<dbReference type="PANTHER" id="PTHR43605:SF10">
    <property type="entry name" value="ACYL-COA SYNTHETASE MEDIUM CHAIN FAMILY MEMBER 3"/>
    <property type="match status" value="1"/>
</dbReference>
<dbReference type="GO" id="GO:0004321">
    <property type="term" value="F:fatty-acyl-CoA synthase activity"/>
    <property type="evidence" value="ECO:0007669"/>
    <property type="project" value="TreeGrafter"/>
</dbReference>
<dbReference type="InterPro" id="IPR042099">
    <property type="entry name" value="ANL_N_sf"/>
</dbReference>
<gene>
    <name evidence="7" type="ORF">DFQ45_106100</name>
</gene>
<keyword evidence="2" id="KW-0436">Ligase</keyword>
<keyword evidence="4" id="KW-0067">ATP-binding</keyword>
<dbReference type="PROSITE" id="PS00455">
    <property type="entry name" value="AMP_BINDING"/>
    <property type="match status" value="1"/>
</dbReference>
<feature type="domain" description="AMP-dependent synthetase/ligase" evidence="5">
    <location>
        <begin position="57"/>
        <end position="396"/>
    </location>
</feature>
<feature type="domain" description="AMP-binding enzyme C-terminal" evidence="6">
    <location>
        <begin position="458"/>
        <end position="535"/>
    </location>
</feature>
<dbReference type="AlphaFoldDB" id="A0A4R6TZR8"/>
<evidence type="ECO:0000313" key="7">
    <source>
        <dbReference type="EMBL" id="TDQ37873.1"/>
    </source>
</evidence>
<dbReference type="RefSeq" id="WP_101495911.1">
    <property type="nucleotide sequence ID" value="NZ_LNJZ01000003.1"/>
</dbReference>